<feature type="compositionally biased region" description="Basic residues" evidence="5">
    <location>
        <begin position="414"/>
        <end position="444"/>
    </location>
</feature>
<feature type="compositionally biased region" description="Basic and acidic residues" evidence="5">
    <location>
        <begin position="875"/>
        <end position="890"/>
    </location>
</feature>
<dbReference type="PROSITE" id="PS00170">
    <property type="entry name" value="CSA_PPIASE_1"/>
    <property type="match status" value="1"/>
</dbReference>
<dbReference type="GO" id="GO:0006457">
    <property type="term" value="P:protein folding"/>
    <property type="evidence" value="ECO:0007669"/>
    <property type="project" value="InterPro"/>
</dbReference>
<feature type="compositionally biased region" description="Basic residues" evidence="5">
    <location>
        <begin position="1258"/>
        <end position="1288"/>
    </location>
</feature>
<evidence type="ECO:0000313" key="8">
    <source>
        <dbReference type="Proteomes" id="UP000694700"/>
    </source>
</evidence>
<feature type="compositionally biased region" description="Low complexity" evidence="5">
    <location>
        <begin position="540"/>
        <end position="551"/>
    </location>
</feature>
<feature type="compositionally biased region" description="Basic residues" evidence="5">
    <location>
        <begin position="514"/>
        <end position="525"/>
    </location>
</feature>
<accession>A0A8C2GUX1</accession>
<feature type="compositionally biased region" description="Basic and acidic residues" evidence="5">
    <location>
        <begin position="241"/>
        <end position="259"/>
    </location>
</feature>
<dbReference type="Ensembl" id="ENSCCRT00015124550.1">
    <property type="protein sequence ID" value="ENSCCRP00015120724.1"/>
    <property type="gene ID" value="ENSCCRG00015047493.1"/>
</dbReference>
<dbReference type="InterPro" id="IPR020892">
    <property type="entry name" value="Cyclophilin-type_PPIase_CS"/>
</dbReference>
<feature type="compositionally biased region" description="Polar residues" evidence="5">
    <location>
        <begin position="780"/>
        <end position="814"/>
    </location>
</feature>
<keyword evidence="4" id="KW-0413">Isomerase</keyword>
<dbReference type="Proteomes" id="UP000694700">
    <property type="component" value="Unplaced"/>
</dbReference>
<dbReference type="PROSITE" id="PS50072">
    <property type="entry name" value="CSA_PPIASE_2"/>
    <property type="match status" value="1"/>
</dbReference>
<feature type="compositionally biased region" description="Low complexity" evidence="5">
    <location>
        <begin position="707"/>
        <end position="745"/>
    </location>
</feature>
<feature type="compositionally biased region" description="Low complexity" evidence="5">
    <location>
        <begin position="619"/>
        <end position="632"/>
    </location>
</feature>
<dbReference type="FunFam" id="2.40.100.10:FF:000005">
    <property type="entry name" value="Peptidyl-prolyl cis-trans isomerase G"/>
    <property type="match status" value="1"/>
</dbReference>
<feature type="region of interest" description="Disordered" evidence="5">
    <location>
        <begin position="308"/>
        <end position="647"/>
    </location>
</feature>
<evidence type="ECO:0000256" key="3">
    <source>
        <dbReference type="ARBA" id="ARBA00023110"/>
    </source>
</evidence>
<protein>
    <recommendedName>
        <fullName evidence="2">peptidylprolyl isomerase</fullName>
        <ecNumber evidence="2">5.2.1.8</ecNumber>
    </recommendedName>
</protein>
<proteinExistence type="predicted"/>
<dbReference type="SUPFAM" id="SSF50891">
    <property type="entry name" value="Cyclophilin-like"/>
    <property type="match status" value="1"/>
</dbReference>
<reference evidence="7" key="1">
    <citation type="submission" date="2025-08" db="UniProtKB">
        <authorList>
            <consortium name="Ensembl"/>
        </authorList>
    </citation>
    <scope>IDENTIFICATION</scope>
</reference>
<feature type="compositionally biased region" description="Low complexity" evidence="5">
    <location>
        <begin position="1315"/>
        <end position="1327"/>
    </location>
</feature>
<feature type="compositionally biased region" description="Polar residues" evidence="5">
    <location>
        <begin position="1034"/>
        <end position="1046"/>
    </location>
</feature>
<dbReference type="Pfam" id="PF00160">
    <property type="entry name" value="Pro_isomerase"/>
    <property type="match status" value="1"/>
</dbReference>
<feature type="domain" description="PPIase cyclophilin-type" evidence="6">
    <location>
        <begin position="10"/>
        <end position="175"/>
    </location>
</feature>
<dbReference type="GO" id="GO:0003755">
    <property type="term" value="F:peptidyl-prolyl cis-trans isomerase activity"/>
    <property type="evidence" value="ECO:0007669"/>
    <property type="project" value="UniProtKB-KW"/>
</dbReference>
<feature type="compositionally biased region" description="Basic residues" evidence="5">
    <location>
        <begin position="327"/>
        <end position="346"/>
    </location>
</feature>
<feature type="compositionally biased region" description="Low complexity" evidence="5">
    <location>
        <begin position="503"/>
        <end position="513"/>
    </location>
</feature>
<feature type="region of interest" description="Disordered" evidence="5">
    <location>
        <begin position="188"/>
        <end position="283"/>
    </location>
</feature>
<feature type="compositionally biased region" description="Basic residues" evidence="5">
    <location>
        <begin position="1383"/>
        <end position="1396"/>
    </location>
</feature>
<comment type="catalytic activity">
    <reaction evidence="1">
        <text>[protein]-peptidylproline (omega=180) = [protein]-peptidylproline (omega=0)</text>
        <dbReference type="Rhea" id="RHEA:16237"/>
        <dbReference type="Rhea" id="RHEA-COMP:10747"/>
        <dbReference type="Rhea" id="RHEA-COMP:10748"/>
        <dbReference type="ChEBI" id="CHEBI:83833"/>
        <dbReference type="ChEBI" id="CHEBI:83834"/>
        <dbReference type="EC" id="5.2.1.8"/>
    </reaction>
</comment>
<dbReference type="EC" id="5.2.1.8" evidence="2"/>
<feature type="compositionally biased region" description="Basic residues" evidence="5">
    <location>
        <begin position="552"/>
        <end position="568"/>
    </location>
</feature>
<dbReference type="GO" id="GO:0016018">
    <property type="term" value="F:cyclosporin A binding"/>
    <property type="evidence" value="ECO:0007669"/>
    <property type="project" value="TreeGrafter"/>
</dbReference>
<evidence type="ECO:0000256" key="5">
    <source>
        <dbReference type="SAM" id="MobiDB-lite"/>
    </source>
</evidence>
<feature type="compositionally biased region" description="Low complexity" evidence="5">
    <location>
        <begin position="1289"/>
        <end position="1298"/>
    </location>
</feature>
<feature type="compositionally biased region" description="Basic residues" evidence="5">
    <location>
        <begin position="1299"/>
        <end position="1314"/>
    </location>
</feature>
<feature type="region of interest" description="Disordered" evidence="5">
    <location>
        <begin position="677"/>
        <end position="1115"/>
    </location>
</feature>
<feature type="compositionally biased region" description="Acidic residues" evidence="5">
    <location>
        <begin position="891"/>
        <end position="901"/>
    </location>
</feature>
<sequence>MGVKDRPQCYFDVEINREPVGRIVFQLFSDVCPKTSKNFLCLCTGEKGSGKTTGKKLCYKGSTFHRVVKNFMIQGGDFTEGNGRGGESIYGGFFEDENFTLKHDKAFLLSMANRGKDTNGSQFFITTKTAPHLDGVHVVFGLVISGFEVIKKIEGLKTDSASRPYADVRVIDCGQLITKSANDVLQGKRRKAFHSEDDSQSSSESSSQYSFSNGESEKNYASRKRKSNSKSKHSKRKRRETKKDRETVKTAGHESHAEGEMAEEDDGEAEQNVKREKPVVRLEEIPPVPENRFLLRRDMPTQEEIVKTAVQDTVVAPNDTKPTVTKSGRKIKGRGTMRYHTPPRSKSRSESEGERGSSETPPHWKEEMQRSKAYQPPSVEKWSKGERWDDRSDTPRSRSRSEERSLSEVSVYSSHHRSKKEKKKTKRKKKSKKRKHSKKHKKNKTKEASQSEDEMSGSSGKRSKHSSRAERRHSRSRSHSYSRSSSRHSHRSYRSGSEKRRNLSSSSRESRSYSRSRSRSYSRSRSRSDKRVRSSKRSSHSQSGRSVTHSRSLSRSRSKYRTRSRTRSNSRYSSETPPRSRKRNELRSPRKSKPTEGSISKLDKAVPKSVQGEESKAQSAASSESVSVLPLSDSPPPSRWKPGQKPWKPSYVRIQEINVKSAPASNALISPSSNVPLEAMSSLKPDMAASQRNPSSSNNNVPDRLLQRSLSRSSSPTRSQSSSKSQSQYDSRSSSCSRSESYNSYKGRITEKKRKHCRSHINSQKRVKHAHHGSDHKDSSPSSENMSDNPYSAIHGQNDSLVQRNTLKGTNPNQRKGPLVDNSNASGWESEEENSSKTNTALEHNQLPISDEGLTEMKKRQILSRCWESESDSEMPDKKVVSDAKHVSEKEEGEASSESEYEYPLWTSNKSNQGAEMSNELKGNEELSADTKTSKHKNKKAKRKHKHKRRNSSKSGSHRSKAKKSKKNQKPKETFHWQPPLEFGDEGEEDESVTQAKQFHIANPEAVNDGAKRRIKAGKIKHQVSENKDEDQGNVESSQDMFSVESSKGIDENGKLTESQKSKLNSNTERSPDQTHLEIHTNLSDTNLASSKPRDPNKVDICPPEAIPEAKQPGAKAIGFSPLKSIRNNGSALVPTQIERGNSVTIGSVLPQASQPEESVPGDTSLSAVENKWKPLTGMTVVHAITTKPLIMKRNKMQDQQEGKAQGLKIEIKSKSRVRPGSLFDEVRKTARLNQRPRNQDSSSEEDSIPATGERAGSHSRNKSRSVSSHRSHHRSRSHSYSRSRSRSRSYTYSSRSYSRSRSRSRYSRGHSRSRSSTYRSSRSLTDSRSHSRSRHRGRHRSRTDSYDSYSSRSRSRSRRRGHRRSESSDRRSRSYRSYSRSSSRRRSRSRSSRYS</sequence>
<feature type="compositionally biased region" description="Basic residues" evidence="5">
    <location>
        <begin position="934"/>
        <end position="969"/>
    </location>
</feature>
<dbReference type="InterPro" id="IPR029000">
    <property type="entry name" value="Cyclophilin-like_dom_sf"/>
</dbReference>
<feature type="compositionally biased region" description="Acidic residues" evidence="5">
    <location>
        <begin position="260"/>
        <end position="269"/>
    </location>
</feature>
<feature type="region of interest" description="Disordered" evidence="5">
    <location>
        <begin position="1192"/>
        <end position="1396"/>
    </location>
</feature>
<feature type="compositionally biased region" description="Basic and acidic residues" evidence="5">
    <location>
        <begin position="271"/>
        <end position="283"/>
    </location>
</feature>
<feature type="compositionally biased region" description="Basic and acidic residues" evidence="5">
    <location>
        <begin position="1070"/>
        <end position="1079"/>
    </location>
</feature>
<feature type="compositionally biased region" description="Basic residues" evidence="5">
    <location>
        <begin position="1354"/>
        <end position="1364"/>
    </location>
</feature>
<feature type="compositionally biased region" description="Polar residues" evidence="5">
    <location>
        <begin position="906"/>
        <end position="916"/>
    </location>
</feature>
<dbReference type="GO" id="GO:0005739">
    <property type="term" value="C:mitochondrion"/>
    <property type="evidence" value="ECO:0007669"/>
    <property type="project" value="TreeGrafter"/>
</dbReference>
<feature type="compositionally biased region" description="Basic and acidic residues" evidence="5">
    <location>
        <begin position="601"/>
        <end position="616"/>
    </location>
</feature>
<dbReference type="PRINTS" id="PR00153">
    <property type="entry name" value="CSAPPISMRASE"/>
</dbReference>
<feature type="compositionally biased region" description="Low complexity" evidence="5">
    <location>
        <begin position="200"/>
        <end position="214"/>
    </location>
</feature>
<evidence type="ECO:0000259" key="6">
    <source>
        <dbReference type="PROSITE" id="PS50072"/>
    </source>
</evidence>
<feature type="compositionally biased region" description="Basic and acidic residues" evidence="5">
    <location>
        <begin position="381"/>
        <end position="406"/>
    </location>
</feature>
<feature type="compositionally biased region" description="Polar residues" evidence="5">
    <location>
        <begin position="1081"/>
        <end position="1090"/>
    </location>
</feature>
<feature type="compositionally biased region" description="Polar residues" evidence="5">
    <location>
        <begin position="690"/>
        <end position="701"/>
    </location>
</feature>
<feature type="compositionally biased region" description="Basic residues" evidence="5">
    <location>
        <begin position="1013"/>
        <end position="1022"/>
    </location>
</feature>
<name>A0A8C2GUX1_CYPCA</name>
<evidence type="ECO:0000313" key="7">
    <source>
        <dbReference type="Ensembl" id="ENSCCRP00015120724.1"/>
    </source>
</evidence>
<organism evidence="7 8">
    <name type="scientific">Cyprinus carpio</name>
    <name type="common">Common carp</name>
    <dbReference type="NCBI Taxonomy" id="7962"/>
    <lineage>
        <taxon>Eukaryota</taxon>
        <taxon>Metazoa</taxon>
        <taxon>Chordata</taxon>
        <taxon>Craniata</taxon>
        <taxon>Vertebrata</taxon>
        <taxon>Euteleostomi</taxon>
        <taxon>Actinopterygii</taxon>
        <taxon>Neopterygii</taxon>
        <taxon>Teleostei</taxon>
        <taxon>Ostariophysi</taxon>
        <taxon>Cypriniformes</taxon>
        <taxon>Cyprinidae</taxon>
        <taxon>Cyprininae</taxon>
        <taxon>Cyprinus</taxon>
    </lineage>
</organism>
<feature type="compositionally biased region" description="Acidic residues" evidence="5">
    <location>
        <begin position="983"/>
        <end position="992"/>
    </location>
</feature>
<evidence type="ECO:0000256" key="4">
    <source>
        <dbReference type="ARBA" id="ARBA00023235"/>
    </source>
</evidence>
<dbReference type="InterPro" id="IPR002130">
    <property type="entry name" value="Cyclophilin-type_PPIase_dom"/>
</dbReference>
<feature type="compositionally biased region" description="Basic residues" evidence="5">
    <location>
        <begin position="1331"/>
        <end position="1342"/>
    </location>
</feature>
<feature type="compositionally biased region" description="Basic residues" evidence="5">
    <location>
        <begin position="461"/>
        <end position="493"/>
    </location>
</feature>
<feature type="compositionally biased region" description="Basic residues" evidence="5">
    <location>
        <begin position="221"/>
        <end position="240"/>
    </location>
</feature>
<keyword evidence="3" id="KW-0697">Rotamase</keyword>
<dbReference type="PANTHER" id="PTHR11071">
    <property type="entry name" value="PEPTIDYL-PROLYL CIS-TRANS ISOMERASE"/>
    <property type="match status" value="1"/>
</dbReference>
<evidence type="ECO:0000256" key="1">
    <source>
        <dbReference type="ARBA" id="ARBA00000971"/>
    </source>
</evidence>
<dbReference type="PANTHER" id="PTHR11071:SF257">
    <property type="entry name" value="NK-TUMOR RECOGNITION PROTEIN"/>
    <property type="match status" value="1"/>
</dbReference>
<feature type="compositionally biased region" description="Basic and acidic residues" evidence="5">
    <location>
        <begin position="347"/>
        <end position="370"/>
    </location>
</feature>
<evidence type="ECO:0000256" key="2">
    <source>
        <dbReference type="ARBA" id="ARBA00013194"/>
    </source>
</evidence>
<feature type="compositionally biased region" description="Basic and acidic residues" evidence="5">
    <location>
        <begin position="1048"/>
        <end position="1061"/>
    </location>
</feature>
<dbReference type="Gene3D" id="2.40.100.10">
    <property type="entry name" value="Cyclophilin-like"/>
    <property type="match status" value="1"/>
</dbReference>
<feature type="compositionally biased region" description="Polar residues" evidence="5">
    <location>
        <begin position="1232"/>
        <end position="1242"/>
    </location>
</feature>
<feature type="compositionally biased region" description="Basic residues" evidence="5">
    <location>
        <begin position="751"/>
        <end position="771"/>
    </location>
</feature>